<dbReference type="AlphaFoldDB" id="B0CDU5"/>
<dbReference type="GO" id="GO:0005524">
    <property type="term" value="F:ATP binding"/>
    <property type="evidence" value="ECO:0007669"/>
    <property type="project" value="UniProtKB-KW"/>
</dbReference>
<dbReference type="Proteomes" id="UP000000268">
    <property type="component" value="Chromosome"/>
</dbReference>
<keyword evidence="3" id="KW-0808">Transferase</keyword>
<feature type="transmembrane region" description="Helical" evidence="10">
    <location>
        <begin position="346"/>
        <end position="368"/>
    </location>
</feature>
<dbReference type="InterPro" id="IPR000719">
    <property type="entry name" value="Prot_kinase_dom"/>
</dbReference>
<feature type="domain" description="Protein kinase" evidence="11">
    <location>
        <begin position="17"/>
        <end position="268"/>
    </location>
</feature>
<dbReference type="KEGG" id="amr:AM1_4318"/>
<dbReference type="eggNOG" id="COG0515">
    <property type="taxonomic scope" value="Bacteria"/>
</dbReference>
<evidence type="ECO:0000256" key="6">
    <source>
        <dbReference type="ARBA" id="ARBA00022840"/>
    </source>
</evidence>
<evidence type="ECO:0000313" key="12">
    <source>
        <dbReference type="EMBL" id="ABW29297.1"/>
    </source>
</evidence>
<dbReference type="GO" id="GO:0004674">
    <property type="term" value="F:protein serine/threonine kinase activity"/>
    <property type="evidence" value="ECO:0007669"/>
    <property type="project" value="UniProtKB-KW"/>
</dbReference>
<feature type="transmembrane region" description="Helical" evidence="10">
    <location>
        <begin position="319"/>
        <end position="340"/>
    </location>
</feature>
<feature type="region of interest" description="Disordered" evidence="9">
    <location>
        <begin position="271"/>
        <end position="292"/>
    </location>
</feature>
<protein>
    <recommendedName>
        <fullName evidence="1">non-specific serine/threonine protein kinase</fullName>
        <ecNumber evidence="1">2.7.11.1</ecNumber>
    </recommendedName>
</protein>
<dbReference type="PANTHER" id="PTHR24363">
    <property type="entry name" value="SERINE/THREONINE PROTEIN KINASE"/>
    <property type="match status" value="1"/>
</dbReference>
<comment type="catalytic activity">
    <reaction evidence="8">
        <text>L-seryl-[protein] + ATP = O-phospho-L-seryl-[protein] + ADP + H(+)</text>
        <dbReference type="Rhea" id="RHEA:17989"/>
        <dbReference type="Rhea" id="RHEA-COMP:9863"/>
        <dbReference type="Rhea" id="RHEA-COMP:11604"/>
        <dbReference type="ChEBI" id="CHEBI:15378"/>
        <dbReference type="ChEBI" id="CHEBI:29999"/>
        <dbReference type="ChEBI" id="CHEBI:30616"/>
        <dbReference type="ChEBI" id="CHEBI:83421"/>
        <dbReference type="ChEBI" id="CHEBI:456216"/>
        <dbReference type="EC" id="2.7.11.1"/>
    </reaction>
</comment>
<keyword evidence="13" id="KW-1185">Reference proteome</keyword>
<evidence type="ECO:0000256" key="4">
    <source>
        <dbReference type="ARBA" id="ARBA00022741"/>
    </source>
</evidence>
<dbReference type="PROSITE" id="PS50011">
    <property type="entry name" value="PROTEIN_KINASE_DOM"/>
    <property type="match status" value="1"/>
</dbReference>
<evidence type="ECO:0000256" key="5">
    <source>
        <dbReference type="ARBA" id="ARBA00022777"/>
    </source>
</evidence>
<accession>B0CDU5</accession>
<keyword evidence="10" id="KW-1133">Transmembrane helix</keyword>
<dbReference type="SUPFAM" id="SSF56112">
    <property type="entry name" value="Protein kinase-like (PK-like)"/>
    <property type="match status" value="1"/>
</dbReference>
<evidence type="ECO:0000256" key="7">
    <source>
        <dbReference type="ARBA" id="ARBA00047899"/>
    </source>
</evidence>
<dbReference type="InterPro" id="IPR011009">
    <property type="entry name" value="Kinase-like_dom_sf"/>
</dbReference>
<evidence type="ECO:0000256" key="1">
    <source>
        <dbReference type="ARBA" id="ARBA00012513"/>
    </source>
</evidence>
<evidence type="ECO:0000256" key="3">
    <source>
        <dbReference type="ARBA" id="ARBA00022679"/>
    </source>
</evidence>
<dbReference type="PANTHER" id="PTHR24363:SF0">
    <property type="entry name" value="SERINE_THREONINE KINASE LIKE DOMAIN CONTAINING 1"/>
    <property type="match status" value="1"/>
</dbReference>
<evidence type="ECO:0000256" key="2">
    <source>
        <dbReference type="ARBA" id="ARBA00022527"/>
    </source>
</evidence>
<evidence type="ECO:0000256" key="8">
    <source>
        <dbReference type="ARBA" id="ARBA00048679"/>
    </source>
</evidence>
<evidence type="ECO:0000256" key="9">
    <source>
        <dbReference type="SAM" id="MobiDB-lite"/>
    </source>
</evidence>
<dbReference type="CDD" id="cd14014">
    <property type="entry name" value="STKc_PknB_like"/>
    <property type="match status" value="1"/>
</dbReference>
<evidence type="ECO:0000256" key="10">
    <source>
        <dbReference type="SAM" id="Phobius"/>
    </source>
</evidence>
<dbReference type="EC" id="2.7.11.1" evidence="1"/>
<keyword evidence="2 12" id="KW-0723">Serine/threonine-protein kinase</keyword>
<keyword evidence="10" id="KW-0472">Membrane</keyword>
<dbReference type="OrthoDB" id="502205at2"/>
<dbReference type="EMBL" id="CP000828">
    <property type="protein sequence ID" value="ABW29297.1"/>
    <property type="molecule type" value="Genomic_DNA"/>
</dbReference>
<evidence type="ECO:0000313" key="13">
    <source>
        <dbReference type="Proteomes" id="UP000000268"/>
    </source>
</evidence>
<sequence>MFEQSHRQAGDLIAERYRLLSVLGKGGAGITYAAEDIYTQQEFALKELSLKGMGDWKQLELFEREAKVLSQLNHPAIPNYIDYFQTDTEEDRWFYIVQELAPGQSLADLVKEGWRASQAEVRQLALQILDILKYLHELTPPIIHRDIKPQNIIRSEEGQIYLVDFGAVQNVYHNTMVGSTVVGTYGYMAPEHFRGKAVPATDLYSLGATLLFLLTHCSPADLPQKRLKIDFRAAVQLKPDFADWLDQLLEPAVEDRLASAQDAIDALKAPPRRAQSTSITPPKAKALQRKPMGSKVNLQRTRTHLNIDIPPIGLRGETLGIGCFAVFWNGFIFVWTAGALAAGAPFIFPLFSIPFWIVGLGMAGAAIFGMAGRTHLEINPQTFELVWQVKSLGFRYRRSGRTEDIEGIKLTVAYTSNDRPVKGCTLLEGVNTHRFGTMLSPSEKGWLVDEIGDFLMSQQH</sequence>
<organism evidence="12 13">
    <name type="scientific">Acaryochloris marina (strain MBIC 11017)</name>
    <dbReference type="NCBI Taxonomy" id="329726"/>
    <lineage>
        <taxon>Bacteria</taxon>
        <taxon>Bacillati</taxon>
        <taxon>Cyanobacteriota</taxon>
        <taxon>Cyanophyceae</taxon>
        <taxon>Acaryochloridales</taxon>
        <taxon>Acaryochloridaceae</taxon>
        <taxon>Acaryochloris</taxon>
    </lineage>
</organism>
<comment type="catalytic activity">
    <reaction evidence="7">
        <text>L-threonyl-[protein] + ATP = O-phospho-L-threonyl-[protein] + ADP + H(+)</text>
        <dbReference type="Rhea" id="RHEA:46608"/>
        <dbReference type="Rhea" id="RHEA-COMP:11060"/>
        <dbReference type="Rhea" id="RHEA-COMP:11605"/>
        <dbReference type="ChEBI" id="CHEBI:15378"/>
        <dbReference type="ChEBI" id="CHEBI:30013"/>
        <dbReference type="ChEBI" id="CHEBI:30616"/>
        <dbReference type="ChEBI" id="CHEBI:61977"/>
        <dbReference type="ChEBI" id="CHEBI:456216"/>
        <dbReference type="EC" id="2.7.11.1"/>
    </reaction>
</comment>
<name>B0CDU5_ACAM1</name>
<proteinExistence type="predicted"/>
<keyword evidence="10" id="KW-0812">Transmembrane</keyword>
<keyword evidence="6" id="KW-0067">ATP-binding</keyword>
<reference evidence="12 13" key="1">
    <citation type="journal article" date="2008" name="Proc. Natl. Acad. Sci. U.S.A.">
        <title>Niche adaptation and genome expansion in the chlorophyll d-producing cyanobacterium Acaryochloris marina.</title>
        <authorList>
            <person name="Swingley W.D."/>
            <person name="Chen M."/>
            <person name="Cheung P.C."/>
            <person name="Conrad A.L."/>
            <person name="Dejesa L.C."/>
            <person name="Hao J."/>
            <person name="Honchak B.M."/>
            <person name="Karbach L.E."/>
            <person name="Kurdoglu A."/>
            <person name="Lahiri S."/>
            <person name="Mastrian S.D."/>
            <person name="Miyashita H."/>
            <person name="Page L."/>
            <person name="Ramakrishna P."/>
            <person name="Satoh S."/>
            <person name="Sattley W.M."/>
            <person name="Shimada Y."/>
            <person name="Taylor H.L."/>
            <person name="Tomo T."/>
            <person name="Tsuchiya T."/>
            <person name="Wang Z.T."/>
            <person name="Raymond J."/>
            <person name="Mimuro M."/>
            <person name="Blankenship R.E."/>
            <person name="Touchman J.W."/>
        </authorList>
    </citation>
    <scope>NUCLEOTIDE SEQUENCE [LARGE SCALE GENOMIC DNA]</scope>
    <source>
        <strain evidence="13">MBIC 11017</strain>
    </source>
</reference>
<dbReference type="Pfam" id="PF00069">
    <property type="entry name" value="Pkinase"/>
    <property type="match status" value="1"/>
</dbReference>
<keyword evidence="5 12" id="KW-0418">Kinase</keyword>
<dbReference type="HOGENOM" id="CLU_000288_135_7_3"/>
<dbReference type="Gene3D" id="1.10.510.10">
    <property type="entry name" value="Transferase(Phosphotransferase) domain 1"/>
    <property type="match status" value="1"/>
</dbReference>
<dbReference type="RefSeq" id="WP_012164623.1">
    <property type="nucleotide sequence ID" value="NC_009925.1"/>
</dbReference>
<keyword evidence="4" id="KW-0547">Nucleotide-binding</keyword>
<dbReference type="SMART" id="SM00220">
    <property type="entry name" value="S_TKc"/>
    <property type="match status" value="1"/>
</dbReference>
<evidence type="ECO:0000259" key="11">
    <source>
        <dbReference type="PROSITE" id="PS50011"/>
    </source>
</evidence>
<dbReference type="STRING" id="329726.AM1_4318"/>
<gene>
    <name evidence="12" type="ordered locus">AM1_4318</name>
</gene>